<evidence type="ECO:0000256" key="1">
    <source>
        <dbReference type="SAM" id="MobiDB-lite"/>
    </source>
</evidence>
<feature type="compositionally biased region" description="Low complexity" evidence="1">
    <location>
        <begin position="555"/>
        <end position="569"/>
    </location>
</feature>
<keyword evidence="2" id="KW-1133">Transmembrane helix</keyword>
<keyword evidence="4" id="KW-1185">Reference proteome</keyword>
<feature type="transmembrane region" description="Helical" evidence="2">
    <location>
        <begin position="1739"/>
        <end position="1760"/>
    </location>
</feature>
<accession>A0ABR4FV40</accession>
<name>A0ABR4FV40_9EURO</name>
<reference evidence="3 4" key="1">
    <citation type="submission" date="2024-07" db="EMBL/GenBank/DDBJ databases">
        <title>Section-level genome sequencing and comparative genomics of Aspergillus sections Usti and Cavernicolus.</title>
        <authorList>
            <consortium name="Lawrence Berkeley National Laboratory"/>
            <person name="Nybo J.L."/>
            <person name="Vesth T.C."/>
            <person name="Theobald S."/>
            <person name="Frisvad J.C."/>
            <person name="Larsen T.O."/>
            <person name="Kjaerboelling I."/>
            <person name="Rothschild-Mancinelli K."/>
            <person name="Lyhne E.K."/>
            <person name="Kogle M.E."/>
            <person name="Barry K."/>
            <person name="Clum A."/>
            <person name="Na H."/>
            <person name="Ledsgaard L."/>
            <person name="Lin J."/>
            <person name="Lipzen A."/>
            <person name="Kuo A."/>
            <person name="Riley R."/>
            <person name="Mondo S."/>
            <person name="Labutti K."/>
            <person name="Haridas S."/>
            <person name="Pangalinan J."/>
            <person name="Salamov A.A."/>
            <person name="Simmons B.A."/>
            <person name="Magnuson J.K."/>
            <person name="Chen J."/>
            <person name="Drula E."/>
            <person name="Henrissat B."/>
            <person name="Wiebenga A."/>
            <person name="Lubbers R.J."/>
            <person name="Gomes A.C."/>
            <person name="Makela M.R."/>
            <person name="Stajich J."/>
            <person name="Grigoriev I.V."/>
            <person name="Mortensen U.H."/>
            <person name="De Vries R.P."/>
            <person name="Baker S.E."/>
            <person name="Andersen M.R."/>
        </authorList>
    </citation>
    <scope>NUCLEOTIDE SEQUENCE [LARGE SCALE GENOMIC DNA]</scope>
    <source>
        <strain evidence="3 4">CBS 209.92</strain>
    </source>
</reference>
<protein>
    <submittedName>
        <fullName evidence="3">Uncharacterized protein</fullName>
    </submittedName>
</protein>
<keyword evidence="2" id="KW-0472">Membrane</keyword>
<feature type="region of interest" description="Disordered" evidence="1">
    <location>
        <begin position="554"/>
        <end position="589"/>
    </location>
</feature>
<dbReference type="EMBL" id="JBFTWV010000103">
    <property type="protein sequence ID" value="KAL2787121.1"/>
    <property type="molecule type" value="Genomic_DNA"/>
</dbReference>
<evidence type="ECO:0000256" key="2">
    <source>
        <dbReference type="SAM" id="Phobius"/>
    </source>
</evidence>
<keyword evidence="2" id="KW-0812">Transmembrane</keyword>
<feature type="transmembrane region" description="Helical" evidence="2">
    <location>
        <begin position="1684"/>
        <end position="1704"/>
    </location>
</feature>
<evidence type="ECO:0000313" key="3">
    <source>
        <dbReference type="EMBL" id="KAL2787121.1"/>
    </source>
</evidence>
<sequence>MASKASNLSDPRCQCDFVVATTQASINAGLLEYLDKATQPLHLDDLLTKTGGVNPFEMPDGLDENDPRVITLAKAKFRMGVMLQIGFPLGHTPQTLPPIVTLKSADSVSFNLFCQQVTVVSLQADFDSASFWVYKQPEAPAEPWSMSMSVNLTVAAVDERLESLQADEHTKNELRKALVNLSGTAFSLQQLYFDLDSAVMETVPEFEGVGDLEAKNLLESYYRGLYVKSAKENWLPLVAVTAVEQPEDKSTLHLTGFERISGEKDVTTLDHLCAVNGHAVPRIAGLDWNWVKPEDVNDSSGVIAINRNILANFIASNCNLADFSYAPSVESDTIYLETPTGMQTPSPTASGNHVIEWSHQGYDDGYQEFGQDMFKRFFRVFTKVIVNTSLDVYFEERSIRLVQSSLVNVTCALASNDTIDSTNQTSVNIVNKTLTDIYSMSVSQNGALQLVKADEKSDDQSESIPASGGNVDINDPASLIRALFNKLVGGEVIKRLEKAREDIDRAGGGLHELPLSNLQNFVFPGGRVFTYKDPFFSDYQDLVCKITYLDPSKFSTEQPSTQPQEPQEPVENHTAAENPPPPPPPTGTVGKLIASTELMQNYIQGEIISPTGKFEAVQTSDGHGLLFAIDTTGVFHVIKEQSGTLHTGWQAHDLSSAAIQTHFPGRVSDAMVRTFDVGQSAVDGTIGMMMAISLDGQDHLFMSLRNSNEHTSWASHPAWTRVPFDAANEHQSPKVTVTGALFAETQDKTQYLVVDIERPLGNKGDAHISRYYIDSARRTGHYWVKHDVTIDISATEYQSVVGRLTGEHVDGIYTAGSTGGKAQLVYEPIINYYGKGPVAPTRFRLPGGVVPSAVATARNPDGTTDLYAVGGTTLYRLAPDEGSEDAEPTALCTSNYLSGTDTLRAMTHDGVTTIWGRNMSDQVYYSSCAVDRLAHPRAWSPAIPILSGIERISAYVNRVDGGNTIFASGNGKIQKITQGSAAVGKVWRVQEIAIAQDMAHVQDPLSFMSYTTTIQVSEIDRELPVPNSLVNLSAISRTPVYINGLYYVLSATPIQVATDHTGSLTILEATENLHAAVLTVSLDNTAITVNAMDNTFLKLTALDTAEKLRGARVPSQIVAGGTVGSPETEPVIGSSVSDDDADAVAANMALLQRAYAKIREQETGEVASAGPAVSSRAQGTGPAANLQSMKVRPVNFGVLGDIGKLDDDAIHGRLGDLPDDVGDIVKDGADEARSLAGDFGKALESFGDVISESAGNVLQWVKHGGEVIGRIVYDTVTKTVHFIAKVGKQIYHAVLDTVHAIVATAEWVYQKIKTVIETIIKFLQMLFEWDDIRRTKDVMLKLTKLWLQGQVDNLPKARQELDKAVSEVEKKMNEWANITDWSGGLSDGPVKGPISGSGADISQTLTSGSRFLVDKYKDHAHQLEIVGDMPAMDLLESLLVELLTAISKEAQTLDAVFTQLQTLVSEFHSLSVEEILKRLVAIIVDGTLSSLQFVLDAVLNILFEISQTALSVLDTKIRIPVISWILKKIGVPELSFLDLFSWIGGFAITVIYKATEGEPAFPKGDSTVADIESASGWGEIPALFSKQHAPPGASVSSSAIPSFAARHEGSVPIALSAQKPVFVSCHLFSAALAFVGSPITALEAEDVEGSSKILAASSAILGIAVQKTKFAGDFLVNMDSLESLPFVILSGISTTVGILVKIMFSGPFQKLFTKVEGKLQGQWPKFNFGKMLIKNYRGVGAFLSAFLCIYHLPPTIWHFYELSKKPNDLTKAASITAEVSALAADISTIAYAFAVNDDEEESRQVAIGITVAANSLYVALQVAEVGLGTGEL</sequence>
<dbReference type="Proteomes" id="UP001610563">
    <property type="component" value="Unassembled WGS sequence"/>
</dbReference>
<proteinExistence type="predicted"/>
<comment type="caution">
    <text evidence="3">The sequence shown here is derived from an EMBL/GenBank/DDBJ whole genome shotgun (WGS) entry which is preliminary data.</text>
</comment>
<organism evidence="3 4">
    <name type="scientific">Aspergillus keveii</name>
    <dbReference type="NCBI Taxonomy" id="714993"/>
    <lineage>
        <taxon>Eukaryota</taxon>
        <taxon>Fungi</taxon>
        <taxon>Dikarya</taxon>
        <taxon>Ascomycota</taxon>
        <taxon>Pezizomycotina</taxon>
        <taxon>Eurotiomycetes</taxon>
        <taxon>Eurotiomycetidae</taxon>
        <taxon>Eurotiales</taxon>
        <taxon>Aspergillaceae</taxon>
        <taxon>Aspergillus</taxon>
        <taxon>Aspergillus subgen. Nidulantes</taxon>
    </lineage>
</organism>
<gene>
    <name evidence="3" type="ORF">BJX66DRAFT_341488</name>
</gene>
<evidence type="ECO:0000313" key="4">
    <source>
        <dbReference type="Proteomes" id="UP001610563"/>
    </source>
</evidence>